<dbReference type="EMBL" id="CM017632">
    <property type="protein sequence ID" value="TYH51802.1"/>
    <property type="molecule type" value="Genomic_DNA"/>
</dbReference>
<dbReference type="Proteomes" id="UP000322667">
    <property type="component" value="Chromosome D10"/>
</dbReference>
<sequence length="117" mass="13583">MRVSRIGCRKSEILLMMLKMSSTLLFLKQHINEVFMGLSRDSPPFSPNLIICTKSGCRSKQSRPSSKTFPRIFQLLKYPMMEKALAQFSRCSNSLEGHTHMSRKRMLLAWKLARRMS</sequence>
<organism evidence="1 2">
    <name type="scientific">Gossypium tomentosum</name>
    <name type="common">Hawaiian cotton</name>
    <name type="synonym">Gossypium sandvicense</name>
    <dbReference type="NCBI Taxonomy" id="34277"/>
    <lineage>
        <taxon>Eukaryota</taxon>
        <taxon>Viridiplantae</taxon>
        <taxon>Streptophyta</taxon>
        <taxon>Embryophyta</taxon>
        <taxon>Tracheophyta</taxon>
        <taxon>Spermatophyta</taxon>
        <taxon>Magnoliopsida</taxon>
        <taxon>eudicotyledons</taxon>
        <taxon>Gunneridae</taxon>
        <taxon>Pentapetalae</taxon>
        <taxon>rosids</taxon>
        <taxon>malvids</taxon>
        <taxon>Malvales</taxon>
        <taxon>Malvaceae</taxon>
        <taxon>Malvoideae</taxon>
        <taxon>Gossypium</taxon>
    </lineage>
</organism>
<evidence type="ECO:0000313" key="2">
    <source>
        <dbReference type="Proteomes" id="UP000322667"/>
    </source>
</evidence>
<keyword evidence="2" id="KW-1185">Reference proteome</keyword>
<name>A0A5D2JBK8_GOSTO</name>
<evidence type="ECO:0000313" key="1">
    <source>
        <dbReference type="EMBL" id="TYH51802.1"/>
    </source>
</evidence>
<reference evidence="1 2" key="1">
    <citation type="submission" date="2019-07" db="EMBL/GenBank/DDBJ databases">
        <title>WGS assembly of Gossypium tomentosum.</title>
        <authorList>
            <person name="Chen Z.J."/>
            <person name="Sreedasyam A."/>
            <person name="Ando A."/>
            <person name="Song Q."/>
            <person name="De L."/>
            <person name="Hulse-Kemp A."/>
            <person name="Ding M."/>
            <person name="Ye W."/>
            <person name="Kirkbride R."/>
            <person name="Jenkins J."/>
            <person name="Plott C."/>
            <person name="Lovell J."/>
            <person name="Lin Y.-M."/>
            <person name="Vaughn R."/>
            <person name="Liu B."/>
            <person name="Li W."/>
            <person name="Simpson S."/>
            <person name="Scheffler B."/>
            <person name="Saski C."/>
            <person name="Grover C."/>
            <person name="Hu G."/>
            <person name="Conover J."/>
            <person name="Carlson J."/>
            <person name="Shu S."/>
            <person name="Boston L."/>
            <person name="Williams M."/>
            <person name="Peterson D."/>
            <person name="Mcgee K."/>
            <person name="Jones D."/>
            <person name="Wendel J."/>
            <person name="Stelly D."/>
            <person name="Grimwood J."/>
            <person name="Schmutz J."/>
        </authorList>
    </citation>
    <scope>NUCLEOTIDE SEQUENCE [LARGE SCALE GENOMIC DNA]</scope>
    <source>
        <strain evidence="1">7179.01</strain>
    </source>
</reference>
<protein>
    <submittedName>
        <fullName evidence="1">Uncharacterized protein</fullName>
    </submittedName>
</protein>
<proteinExistence type="predicted"/>
<dbReference type="AlphaFoldDB" id="A0A5D2JBK8"/>
<gene>
    <name evidence="1" type="ORF">ES332_D10G304000v1</name>
</gene>
<accession>A0A5D2JBK8</accession>